<feature type="region of interest" description="Disordered" evidence="2">
    <location>
        <begin position="1191"/>
        <end position="1215"/>
    </location>
</feature>
<feature type="compositionally biased region" description="Basic and acidic residues" evidence="2">
    <location>
        <begin position="457"/>
        <end position="484"/>
    </location>
</feature>
<feature type="region of interest" description="Disordered" evidence="2">
    <location>
        <begin position="892"/>
        <end position="966"/>
    </location>
</feature>
<feature type="compositionally biased region" description="Basic and acidic residues" evidence="2">
    <location>
        <begin position="652"/>
        <end position="661"/>
    </location>
</feature>
<proteinExistence type="predicted"/>
<dbReference type="SUPFAM" id="SSF48350">
    <property type="entry name" value="GTPase activation domain, GAP"/>
    <property type="match status" value="1"/>
</dbReference>
<feature type="compositionally biased region" description="Basic residues" evidence="2">
    <location>
        <begin position="495"/>
        <end position="511"/>
    </location>
</feature>
<name>A0A9P9AUM8_9HYPO</name>
<evidence type="ECO:0000313" key="5">
    <source>
        <dbReference type="Proteomes" id="UP000777438"/>
    </source>
</evidence>
<gene>
    <name evidence="4" type="ORF">B0T10DRAFT_591792</name>
</gene>
<dbReference type="EMBL" id="JAGPYM010000006">
    <property type="protein sequence ID" value="KAH6892981.1"/>
    <property type="molecule type" value="Genomic_DNA"/>
</dbReference>
<keyword evidence="5" id="KW-1185">Reference proteome</keyword>
<comment type="caution">
    <text evidence="4">The sequence shown here is derived from an EMBL/GenBank/DDBJ whole genome shotgun (WGS) entry which is preliminary data.</text>
</comment>
<dbReference type="SMART" id="SM00324">
    <property type="entry name" value="RhoGAP"/>
    <property type="match status" value="1"/>
</dbReference>
<dbReference type="CDD" id="cd00159">
    <property type="entry name" value="RhoGAP"/>
    <property type="match status" value="1"/>
</dbReference>
<feature type="compositionally biased region" description="Polar residues" evidence="2">
    <location>
        <begin position="562"/>
        <end position="580"/>
    </location>
</feature>
<feature type="region of interest" description="Disordered" evidence="2">
    <location>
        <begin position="862"/>
        <end position="881"/>
    </location>
</feature>
<feature type="coiled-coil region" evidence="1">
    <location>
        <begin position="1086"/>
        <end position="1142"/>
    </location>
</feature>
<feature type="region of interest" description="Disordered" evidence="2">
    <location>
        <begin position="428"/>
        <end position="703"/>
    </location>
</feature>
<evidence type="ECO:0000256" key="1">
    <source>
        <dbReference type="SAM" id="Coils"/>
    </source>
</evidence>
<dbReference type="Gene3D" id="1.10.555.10">
    <property type="entry name" value="Rho GTPase activation protein"/>
    <property type="match status" value="1"/>
</dbReference>
<dbReference type="PROSITE" id="PS50238">
    <property type="entry name" value="RHOGAP"/>
    <property type="match status" value="1"/>
</dbReference>
<dbReference type="InterPro" id="IPR000198">
    <property type="entry name" value="RhoGAP_dom"/>
</dbReference>
<feature type="region of interest" description="Disordered" evidence="2">
    <location>
        <begin position="990"/>
        <end position="1025"/>
    </location>
</feature>
<reference evidence="4 5" key="1">
    <citation type="journal article" date="2021" name="Nat. Commun.">
        <title>Genetic determinants of endophytism in the Arabidopsis root mycobiome.</title>
        <authorList>
            <person name="Mesny F."/>
            <person name="Miyauchi S."/>
            <person name="Thiergart T."/>
            <person name="Pickel B."/>
            <person name="Atanasova L."/>
            <person name="Karlsson M."/>
            <person name="Huettel B."/>
            <person name="Barry K.W."/>
            <person name="Haridas S."/>
            <person name="Chen C."/>
            <person name="Bauer D."/>
            <person name="Andreopoulos W."/>
            <person name="Pangilinan J."/>
            <person name="LaButti K."/>
            <person name="Riley R."/>
            <person name="Lipzen A."/>
            <person name="Clum A."/>
            <person name="Drula E."/>
            <person name="Henrissat B."/>
            <person name="Kohler A."/>
            <person name="Grigoriev I.V."/>
            <person name="Martin F.M."/>
            <person name="Hacquard S."/>
        </authorList>
    </citation>
    <scope>NUCLEOTIDE SEQUENCE [LARGE SCALE GENOMIC DNA]</scope>
    <source>
        <strain evidence="4 5">MPI-CAGE-CH-0241</strain>
    </source>
</reference>
<evidence type="ECO:0000313" key="4">
    <source>
        <dbReference type="EMBL" id="KAH6892981.1"/>
    </source>
</evidence>
<feature type="region of interest" description="Disordered" evidence="2">
    <location>
        <begin position="1056"/>
        <end position="1078"/>
    </location>
</feature>
<feature type="region of interest" description="Disordered" evidence="2">
    <location>
        <begin position="750"/>
        <end position="777"/>
    </location>
</feature>
<feature type="compositionally biased region" description="Polar residues" evidence="2">
    <location>
        <begin position="904"/>
        <end position="965"/>
    </location>
</feature>
<keyword evidence="1" id="KW-0175">Coiled coil</keyword>
<protein>
    <recommendedName>
        <fullName evidence="3">Rho-GAP domain-containing protein</fullName>
    </recommendedName>
</protein>
<feature type="compositionally biased region" description="Polar residues" evidence="2">
    <location>
        <begin position="436"/>
        <end position="451"/>
    </location>
</feature>
<sequence length="1291" mass="142891">LPSYRVLPSASTGSFSLPQTSTLHNIPGRIGHRSTRTWTASSAERELLNDHDEVESRAAFVQEYNRLAKKHGVRILVVDDFDLKQSGAASGSPQKRGWFYRILRSASGQQPTTLSTSHTHEIRHKRSVSDLAHHLVHQRREPTKTIDIQSMVRLSGKSILYLPAEHAPSALALPTCLHATAHYLAQHAATRGIFRIPGSARIVNNLFDYYCFMEKGGLNIAGTVRCSNLPMHIQASVHDVASTFKRLLSVLPGGILGSLATFDALVAIHSQLHGDPEFPRTKHTKVRARLIALAIATIESHFRRELICAVFGLLSLIGRVAEVAPREDEGGKPLPTGDLMGYTALGIVFGPLLLGDMLDNYSMKLACPGSGLLLFPLTSPKHCRKSKTADPKSAEPLIVNKILIANGISEMLISNWRDIVRQMKSIGMQREKEPPSLSSTRTDSLQHSASESFFIKKPRDWDRERETQSHKPELEGDQSNRQESPELGPPTLGMRRQRPVKRKNSFNRLGHRPSVSILSPTVEEAGVEDENCRTGPLPSQAHIAPKGPRPQLRHHTAGLDVSSHNHFSTGSPCQKNLASNSRKRRETTRWESPRVSLDDVPPRTSSKQRQDADLTNREQRQRDSSSDIEPVETGKPNASFVERRKALRAKAHGKDGPKIQDRTSLTPEYEPQRPRRSRTFSFGQQDEELVGLTVPPSQPQRTLPDTTVPAFPESLMFPYPNVHQSPPPLAPNNQHTSRSENVGFFTIPSQEQSTARPTGHDQPHESTSAESCRRKTTQFDVTPQDFYAEMRVPPSLSAYQNQLPLDVHVSSILEVPKRKPLHLSSTNVPQTASQCDTALSGTSQPARTTTAEAARMWENGITKSPEGSHIRPSVTEVASRQGAVRAMAAMFEEPEDSKEPSPGKPQSRTQSLISQFSQASVMSPTKSVPSSRSGSNWAQSPRKPSSIGNQSHSRNPSGALSQRASSLADPNLSNAIGENLVLRAESIKGSAKPGQIVGLDSPRIMNLRHPVPTRKPVPERSKTTNEALLQTPGTMTPYPEQPPIAHHLNFLRPSSAASEVKQDGQPHVSGPPTPRPGSATMLHAQIRTLQRQLELKVEETAQLRRQLDVHENTDVGTLSQQLREAKREAQMWKERAEAAERRVKVFERFTAKLRGIREAAGESDCQNNGSSADSDIAENRHRRHHEEMFVGESRRAGRQVSDTQESDSPRRTEDAGVITARIRTCLHGGRIDGPTDSPLGYLRDASENDETTRKESKIRRDITQSAVEIWMAVQELLELEVSEVPRSLIIE</sequence>
<feature type="region of interest" description="Disordered" evidence="2">
    <location>
        <begin position="824"/>
        <end position="846"/>
    </location>
</feature>
<feature type="region of interest" description="Disordered" evidence="2">
    <location>
        <begin position="1234"/>
        <end position="1257"/>
    </location>
</feature>
<accession>A0A9P9AUM8</accession>
<feature type="non-terminal residue" evidence="4">
    <location>
        <position position="1291"/>
    </location>
</feature>
<dbReference type="Proteomes" id="UP000777438">
    <property type="component" value="Unassembled WGS sequence"/>
</dbReference>
<evidence type="ECO:0000259" key="3">
    <source>
        <dbReference type="PROSITE" id="PS50238"/>
    </source>
</evidence>
<dbReference type="GO" id="GO:0007165">
    <property type="term" value="P:signal transduction"/>
    <property type="evidence" value="ECO:0007669"/>
    <property type="project" value="InterPro"/>
</dbReference>
<feature type="domain" description="Rho-GAP" evidence="3">
    <location>
        <begin position="160"/>
        <end position="420"/>
    </location>
</feature>
<feature type="compositionally biased region" description="Basic and acidic residues" evidence="2">
    <location>
        <begin position="608"/>
        <end position="625"/>
    </location>
</feature>
<dbReference type="OrthoDB" id="9994905at2759"/>
<dbReference type="InterPro" id="IPR008936">
    <property type="entry name" value="Rho_GTPase_activation_prot"/>
</dbReference>
<feature type="compositionally biased region" description="Basic and acidic residues" evidence="2">
    <location>
        <begin position="587"/>
        <end position="601"/>
    </location>
</feature>
<evidence type="ECO:0000256" key="2">
    <source>
        <dbReference type="SAM" id="MobiDB-lite"/>
    </source>
</evidence>
<feature type="compositionally biased region" description="Basic and acidic residues" evidence="2">
    <location>
        <begin position="1244"/>
        <end position="1257"/>
    </location>
</feature>
<organism evidence="4 5">
    <name type="scientific">Thelonectria olida</name>
    <dbReference type="NCBI Taxonomy" id="1576542"/>
    <lineage>
        <taxon>Eukaryota</taxon>
        <taxon>Fungi</taxon>
        <taxon>Dikarya</taxon>
        <taxon>Ascomycota</taxon>
        <taxon>Pezizomycotina</taxon>
        <taxon>Sordariomycetes</taxon>
        <taxon>Hypocreomycetidae</taxon>
        <taxon>Hypocreales</taxon>
        <taxon>Nectriaceae</taxon>
        <taxon>Thelonectria</taxon>
    </lineage>
</organism>